<evidence type="ECO:0000256" key="3">
    <source>
        <dbReference type="ARBA" id="ARBA00012000"/>
    </source>
</evidence>
<dbReference type="InterPro" id="IPR004026">
    <property type="entry name" value="Ada_DNA_repair_Zn-bd"/>
</dbReference>
<evidence type="ECO:0000256" key="7">
    <source>
        <dbReference type="ARBA" id="ARBA00022763"/>
    </source>
</evidence>
<dbReference type="PROSITE" id="PS01124">
    <property type="entry name" value="HTH_ARAC_FAMILY_2"/>
    <property type="match status" value="1"/>
</dbReference>
<dbReference type="SUPFAM" id="SSF46689">
    <property type="entry name" value="Homeodomain-like"/>
    <property type="match status" value="2"/>
</dbReference>
<dbReference type="SUPFAM" id="SSF55945">
    <property type="entry name" value="TATA-box binding protein-like"/>
    <property type="match status" value="1"/>
</dbReference>
<dbReference type="GO" id="GO:0032131">
    <property type="term" value="F:alkylated DNA binding"/>
    <property type="evidence" value="ECO:0007669"/>
    <property type="project" value="TreeGrafter"/>
</dbReference>
<evidence type="ECO:0000256" key="11">
    <source>
        <dbReference type="ARBA" id="ARBA00023159"/>
    </source>
</evidence>
<dbReference type="Pfam" id="PF12833">
    <property type="entry name" value="HTH_18"/>
    <property type="match status" value="1"/>
</dbReference>
<dbReference type="Gene3D" id="1.10.340.30">
    <property type="entry name" value="Hypothetical protein, domain 2"/>
    <property type="match status" value="1"/>
</dbReference>
<dbReference type="SUPFAM" id="SSF57884">
    <property type="entry name" value="Ada DNA repair protein, N-terminal domain (N-Ada 10)"/>
    <property type="match status" value="1"/>
</dbReference>
<keyword evidence="13" id="KW-0234">DNA repair</keyword>
<evidence type="ECO:0000256" key="8">
    <source>
        <dbReference type="ARBA" id="ARBA00022833"/>
    </source>
</evidence>
<dbReference type="Pfam" id="PF00730">
    <property type="entry name" value="HhH-GPD"/>
    <property type="match status" value="1"/>
</dbReference>
<dbReference type="PANTHER" id="PTHR43003:SF13">
    <property type="entry name" value="DNA-3-METHYLADENINE GLYCOSYLASE 2"/>
    <property type="match status" value="1"/>
</dbReference>
<organism evidence="15 16">
    <name type="scientific">Marinobacter lipolyticus SM19</name>
    <dbReference type="NCBI Taxonomy" id="1318628"/>
    <lineage>
        <taxon>Bacteria</taxon>
        <taxon>Pseudomonadati</taxon>
        <taxon>Pseudomonadota</taxon>
        <taxon>Gammaproteobacteria</taxon>
        <taxon>Pseudomonadales</taxon>
        <taxon>Marinobacteraceae</taxon>
        <taxon>Marinobacter</taxon>
    </lineage>
</organism>
<keyword evidence="4 15" id="KW-0489">Methyltransferase</keyword>
<dbReference type="GO" id="GO:0043916">
    <property type="term" value="F:DNA-7-methylguanine glycosylase activity"/>
    <property type="evidence" value="ECO:0007669"/>
    <property type="project" value="TreeGrafter"/>
</dbReference>
<comment type="catalytic activity">
    <reaction evidence="1">
        <text>Hydrolysis of alkylated DNA, releasing 3-methyladenine, 3-methylguanine, 7-methylguanine and 7-methyladenine.</text>
        <dbReference type="EC" id="3.2.2.21"/>
    </reaction>
</comment>
<keyword evidence="6" id="KW-0479">Metal-binding</keyword>
<dbReference type="GO" id="GO:0043565">
    <property type="term" value="F:sequence-specific DNA binding"/>
    <property type="evidence" value="ECO:0007669"/>
    <property type="project" value="InterPro"/>
</dbReference>
<dbReference type="Pfam" id="PF06029">
    <property type="entry name" value="AlkA_N"/>
    <property type="match status" value="1"/>
</dbReference>
<sequence length="505" mass="55448">MDTLTDDLCYQALKTRDARFDGRFYTAVLTTGIFCRPICPAVTPKRGNVRFYPSAEAAMANGFRPCLRCRPEAAPGSPAAAGVHATLARAVRLVEEGTLDTNSVSDLAERLGITDRYLRQLYKRHTGVTPQQHAQARRLLRARQLIVDSNLSMTEIADIAGFGSLRRFNHSLKEAYGDAPTVYRRGLKQPTRNTTRRAPNDPFQPARDDLVLVLQARPPFDSKALLAFFRARAIPGLEAVGDNYYARALYIQGQSGLMICRPRADQPGLQVILRGPARQAILEVSGRVRRLFDLDADLPTIADHLSQDPLLHPVVTQHPGLRVPGCWHRFEFAIRAVLGQQISIAAARTLAGRLVACYGTPLPEDLVDGTGITHRFPEPEDLAGQPLNTLGLPHQRAETLARVATLFAEPGFADLNGSTLLEQLATLRGIGPWTLSYLALRGLGDPDAFPASDLGILKAASQLGGLTTPKALIRHAECWRPWRAYAAQYLWAALATHSLRQETTP</sequence>
<dbReference type="InterPro" id="IPR003265">
    <property type="entry name" value="HhH-GPD_domain"/>
</dbReference>
<dbReference type="GO" id="GO:0008168">
    <property type="term" value="F:methyltransferase activity"/>
    <property type="evidence" value="ECO:0007669"/>
    <property type="project" value="UniProtKB-KW"/>
</dbReference>
<dbReference type="Proteomes" id="UP000016540">
    <property type="component" value="Unassembled WGS sequence"/>
</dbReference>
<dbReference type="GO" id="GO:0006307">
    <property type="term" value="P:DNA alkylation repair"/>
    <property type="evidence" value="ECO:0007669"/>
    <property type="project" value="TreeGrafter"/>
</dbReference>
<comment type="cofactor">
    <cofactor evidence="2">
        <name>Zn(2+)</name>
        <dbReference type="ChEBI" id="CHEBI:29105"/>
    </cofactor>
</comment>
<dbReference type="InterPro" id="IPR035451">
    <property type="entry name" value="Ada-like_dom_sf"/>
</dbReference>
<evidence type="ECO:0000256" key="12">
    <source>
        <dbReference type="ARBA" id="ARBA00023163"/>
    </source>
</evidence>
<keyword evidence="7" id="KW-0227">DNA damage</keyword>
<dbReference type="Gene3D" id="3.40.10.10">
    <property type="entry name" value="DNA Methylphosphotriester Repair Domain"/>
    <property type="match status" value="1"/>
</dbReference>
<dbReference type="GO" id="GO:0032259">
    <property type="term" value="P:methylation"/>
    <property type="evidence" value="ECO:0007669"/>
    <property type="project" value="UniProtKB-KW"/>
</dbReference>
<evidence type="ECO:0000256" key="4">
    <source>
        <dbReference type="ARBA" id="ARBA00022603"/>
    </source>
</evidence>
<dbReference type="STRING" id="1318628.MARLIPOL_14475"/>
<comment type="caution">
    <text evidence="15">The sequence shown here is derived from an EMBL/GenBank/DDBJ whole genome shotgun (WGS) entry which is preliminary data.</text>
</comment>
<dbReference type="OrthoDB" id="9811249at2"/>
<dbReference type="SMART" id="SM01009">
    <property type="entry name" value="AlkA_N"/>
    <property type="match status" value="1"/>
</dbReference>
<keyword evidence="10" id="KW-0238">DNA-binding</keyword>
<dbReference type="Pfam" id="PF02805">
    <property type="entry name" value="Ada_Zn_binding"/>
    <property type="match status" value="1"/>
</dbReference>
<dbReference type="SUPFAM" id="SSF48150">
    <property type="entry name" value="DNA-glycosylase"/>
    <property type="match status" value="1"/>
</dbReference>
<keyword evidence="9" id="KW-0805">Transcription regulation</keyword>
<dbReference type="GO" id="GO:0032993">
    <property type="term" value="C:protein-DNA complex"/>
    <property type="evidence" value="ECO:0007669"/>
    <property type="project" value="TreeGrafter"/>
</dbReference>
<dbReference type="FunFam" id="3.40.10.10:FF:000001">
    <property type="entry name" value="DNA-3-methyladenine glycosylase 2"/>
    <property type="match status" value="1"/>
</dbReference>
<reference evidence="15 16" key="1">
    <citation type="journal article" date="2013" name="Genome Announc.">
        <title>Draft Genome Sequence of the Moderately Halophilic Bacterium Marinobacter lipolyticus Strain SM19.</title>
        <authorList>
            <person name="Papke R.T."/>
            <person name="de la Haba R.R."/>
            <person name="Infante-Dominguez C."/>
            <person name="Perez D."/>
            <person name="Sanchez-Porro C."/>
            <person name="Lapierre P."/>
            <person name="Ventosa A."/>
        </authorList>
    </citation>
    <scope>NUCLEOTIDE SEQUENCE [LARGE SCALE GENOMIC DNA]</scope>
    <source>
        <strain evidence="15 16">SM19</strain>
    </source>
</reference>
<evidence type="ECO:0000313" key="15">
    <source>
        <dbReference type="EMBL" id="EON91236.1"/>
    </source>
</evidence>
<evidence type="ECO:0000313" key="16">
    <source>
        <dbReference type="Proteomes" id="UP000016540"/>
    </source>
</evidence>
<dbReference type="EMBL" id="ASAD01000017">
    <property type="protein sequence ID" value="EON91236.1"/>
    <property type="molecule type" value="Genomic_DNA"/>
</dbReference>
<evidence type="ECO:0000256" key="5">
    <source>
        <dbReference type="ARBA" id="ARBA00022679"/>
    </source>
</evidence>
<keyword evidence="11" id="KW-0010">Activator</keyword>
<dbReference type="GO" id="GO:0003700">
    <property type="term" value="F:DNA-binding transcription factor activity"/>
    <property type="evidence" value="ECO:0007669"/>
    <property type="project" value="InterPro"/>
</dbReference>
<dbReference type="PANTHER" id="PTHR43003">
    <property type="entry name" value="DNA-3-METHYLADENINE GLYCOSYLASE"/>
    <property type="match status" value="1"/>
</dbReference>
<keyword evidence="16" id="KW-1185">Reference proteome</keyword>
<dbReference type="GO" id="GO:0005737">
    <property type="term" value="C:cytoplasm"/>
    <property type="evidence" value="ECO:0007669"/>
    <property type="project" value="TreeGrafter"/>
</dbReference>
<evidence type="ECO:0000256" key="2">
    <source>
        <dbReference type="ARBA" id="ARBA00001947"/>
    </source>
</evidence>
<dbReference type="InterPro" id="IPR010316">
    <property type="entry name" value="AlkA_N"/>
</dbReference>
<dbReference type="SMART" id="SM00478">
    <property type="entry name" value="ENDO3c"/>
    <property type="match status" value="1"/>
</dbReference>
<dbReference type="CDD" id="cd00056">
    <property type="entry name" value="ENDO3c"/>
    <property type="match status" value="1"/>
</dbReference>
<dbReference type="HOGENOM" id="CLU_000445_72_6_6"/>
<dbReference type="InterPro" id="IPR037046">
    <property type="entry name" value="AlkA_N_sf"/>
</dbReference>
<dbReference type="PATRIC" id="fig|1318628.3.peg.2891"/>
<dbReference type="InterPro" id="IPR009057">
    <property type="entry name" value="Homeodomain-like_sf"/>
</dbReference>
<dbReference type="SMART" id="SM00342">
    <property type="entry name" value="HTH_ARAC"/>
    <property type="match status" value="1"/>
</dbReference>
<dbReference type="InterPro" id="IPR018060">
    <property type="entry name" value="HTH_AraC"/>
</dbReference>
<dbReference type="InterPro" id="IPR023170">
    <property type="entry name" value="HhH_base_excis_C"/>
</dbReference>
<feature type="domain" description="HTH araC/xylS-type" evidence="14">
    <location>
        <begin position="88"/>
        <end position="186"/>
    </location>
</feature>
<dbReference type="GO" id="GO:0006285">
    <property type="term" value="P:base-excision repair, AP site formation"/>
    <property type="evidence" value="ECO:0007669"/>
    <property type="project" value="TreeGrafter"/>
</dbReference>
<dbReference type="eggNOG" id="COG0122">
    <property type="taxonomic scope" value="Bacteria"/>
</dbReference>
<name>R8AY25_9GAMM</name>
<dbReference type="RefSeq" id="WP_012139036.1">
    <property type="nucleotide sequence ID" value="NZ_KE007327.1"/>
</dbReference>
<evidence type="ECO:0000256" key="13">
    <source>
        <dbReference type="ARBA" id="ARBA00023204"/>
    </source>
</evidence>
<evidence type="ECO:0000256" key="10">
    <source>
        <dbReference type="ARBA" id="ARBA00023125"/>
    </source>
</evidence>
<evidence type="ECO:0000256" key="6">
    <source>
        <dbReference type="ARBA" id="ARBA00022723"/>
    </source>
</evidence>
<dbReference type="Gene3D" id="3.30.310.20">
    <property type="entry name" value="DNA-3-methyladenine glycosylase AlkA, N-terminal domain"/>
    <property type="match status" value="1"/>
</dbReference>
<evidence type="ECO:0000259" key="14">
    <source>
        <dbReference type="PROSITE" id="PS01124"/>
    </source>
</evidence>
<keyword evidence="8" id="KW-0862">Zinc</keyword>
<dbReference type="GO" id="GO:0008725">
    <property type="term" value="F:DNA-3-methyladenine glycosylase activity"/>
    <property type="evidence" value="ECO:0007669"/>
    <property type="project" value="TreeGrafter"/>
</dbReference>
<dbReference type="EC" id="3.2.2.21" evidence="3"/>
<dbReference type="Gene3D" id="1.10.10.60">
    <property type="entry name" value="Homeodomain-like"/>
    <property type="match status" value="1"/>
</dbReference>
<dbReference type="GO" id="GO:0008270">
    <property type="term" value="F:zinc ion binding"/>
    <property type="evidence" value="ECO:0007669"/>
    <property type="project" value="InterPro"/>
</dbReference>
<accession>R8AY25</accession>
<evidence type="ECO:0000256" key="9">
    <source>
        <dbReference type="ARBA" id="ARBA00023015"/>
    </source>
</evidence>
<keyword evidence="12" id="KW-0804">Transcription</keyword>
<proteinExistence type="predicted"/>
<dbReference type="AlphaFoldDB" id="R8AY25"/>
<keyword evidence="5 15" id="KW-0808">Transferase</keyword>
<gene>
    <name evidence="15" type="ORF">MARLIPOL_14475</name>
</gene>
<protein>
    <recommendedName>
        <fullName evidence="3">DNA-3-methyladenine glycosylase II</fullName>
        <ecNumber evidence="3">3.2.2.21</ecNumber>
    </recommendedName>
</protein>
<dbReference type="Gene3D" id="1.10.1670.10">
    <property type="entry name" value="Helix-hairpin-Helix base-excision DNA repair enzymes (C-terminal)"/>
    <property type="match status" value="1"/>
</dbReference>
<evidence type="ECO:0000256" key="1">
    <source>
        <dbReference type="ARBA" id="ARBA00000086"/>
    </source>
</evidence>
<dbReference type="eggNOG" id="COG2169">
    <property type="taxonomic scope" value="Bacteria"/>
</dbReference>
<dbReference type="InterPro" id="IPR011257">
    <property type="entry name" value="DNA_glycosylase"/>
</dbReference>
<dbReference type="InterPro" id="IPR051912">
    <property type="entry name" value="Alkylbase_DNA_Glycosylase/TA"/>
</dbReference>